<evidence type="ECO:0000256" key="4">
    <source>
        <dbReference type="ARBA" id="ARBA00023242"/>
    </source>
</evidence>
<organism evidence="9 10">
    <name type="scientific">Cutaneotrichosporon oleaginosum</name>
    <dbReference type="NCBI Taxonomy" id="879819"/>
    <lineage>
        <taxon>Eukaryota</taxon>
        <taxon>Fungi</taxon>
        <taxon>Dikarya</taxon>
        <taxon>Basidiomycota</taxon>
        <taxon>Agaricomycotina</taxon>
        <taxon>Tremellomycetes</taxon>
        <taxon>Trichosporonales</taxon>
        <taxon>Trichosporonaceae</taxon>
        <taxon>Cutaneotrichosporon</taxon>
    </lineage>
</organism>
<keyword evidence="4 6" id="KW-0539">Nucleus</keyword>
<feature type="compositionally biased region" description="Low complexity" evidence="7">
    <location>
        <begin position="159"/>
        <end position="181"/>
    </location>
</feature>
<dbReference type="Proteomes" id="UP000053611">
    <property type="component" value="Unassembled WGS sequence"/>
</dbReference>
<evidence type="ECO:0000256" key="7">
    <source>
        <dbReference type="SAM" id="MobiDB-lite"/>
    </source>
</evidence>
<evidence type="ECO:0000256" key="5">
    <source>
        <dbReference type="ARBA" id="ARBA00023306"/>
    </source>
</evidence>
<name>A0A0J0XF66_9TREE</name>
<dbReference type="InterPro" id="IPR016024">
    <property type="entry name" value="ARM-type_fold"/>
</dbReference>
<dbReference type="Gene3D" id="1.25.10.10">
    <property type="entry name" value="Leucine-rich Repeat Variant"/>
    <property type="match status" value="1"/>
</dbReference>
<dbReference type="GeneID" id="28984796"/>
<dbReference type="InterPro" id="IPR033031">
    <property type="entry name" value="Scc2/Nipped-B"/>
</dbReference>
<dbReference type="Pfam" id="PF12765">
    <property type="entry name" value="Cohesin_HEAT"/>
    <property type="match status" value="1"/>
</dbReference>
<keyword evidence="5 6" id="KW-0131">Cell cycle</keyword>
<dbReference type="CDD" id="cd23958">
    <property type="entry name" value="SCC2"/>
    <property type="match status" value="1"/>
</dbReference>
<dbReference type="InterPro" id="IPR026003">
    <property type="entry name" value="Cohesin_HEAT"/>
</dbReference>
<feature type="domain" description="Sister chromatid cohesion C-terminal" evidence="8">
    <location>
        <begin position="1487"/>
        <end position="1664"/>
    </location>
</feature>
<dbReference type="GO" id="GO:0140588">
    <property type="term" value="P:chromatin looping"/>
    <property type="evidence" value="ECO:0007669"/>
    <property type="project" value="InterPro"/>
</dbReference>
<dbReference type="InterPro" id="IPR024986">
    <property type="entry name" value="Nipped-B_C"/>
</dbReference>
<dbReference type="EMBL" id="KQ087251">
    <property type="protein sequence ID" value="KLT39698.1"/>
    <property type="molecule type" value="Genomic_DNA"/>
</dbReference>
<evidence type="ECO:0000313" key="10">
    <source>
        <dbReference type="Proteomes" id="UP000053611"/>
    </source>
</evidence>
<dbReference type="PANTHER" id="PTHR21704:SF18">
    <property type="entry name" value="NIPPED-B-LIKE PROTEIN"/>
    <property type="match status" value="1"/>
</dbReference>
<feature type="region of interest" description="Disordered" evidence="7">
    <location>
        <begin position="144"/>
        <end position="181"/>
    </location>
</feature>
<dbReference type="InterPro" id="IPR011989">
    <property type="entry name" value="ARM-like"/>
</dbReference>
<proteinExistence type="inferred from homology"/>
<dbReference type="GO" id="GO:0003682">
    <property type="term" value="F:chromatin binding"/>
    <property type="evidence" value="ECO:0007669"/>
    <property type="project" value="TreeGrafter"/>
</dbReference>
<evidence type="ECO:0000313" key="9">
    <source>
        <dbReference type="EMBL" id="KLT39698.1"/>
    </source>
</evidence>
<evidence type="ECO:0000256" key="1">
    <source>
        <dbReference type="ARBA" id="ARBA00004123"/>
    </source>
</evidence>
<keyword evidence="10" id="KW-1185">Reference proteome</keyword>
<accession>A0A0J0XF66</accession>
<dbReference type="PANTHER" id="PTHR21704">
    <property type="entry name" value="NIPPED-B-LIKE PROTEIN DELANGIN SCC2-RELATED"/>
    <property type="match status" value="1"/>
</dbReference>
<dbReference type="RefSeq" id="XP_018276189.1">
    <property type="nucleotide sequence ID" value="XM_018424193.1"/>
</dbReference>
<dbReference type="GO" id="GO:0034087">
    <property type="term" value="P:establishment of mitotic sister chromatid cohesion"/>
    <property type="evidence" value="ECO:0007669"/>
    <property type="project" value="TreeGrafter"/>
</dbReference>
<comment type="similarity">
    <text evidence="2 6">Belongs to the SCC2/Nipped-B family.</text>
</comment>
<dbReference type="GO" id="GO:0090694">
    <property type="term" value="C:Scc2-Scc4 cohesin loading complex"/>
    <property type="evidence" value="ECO:0007669"/>
    <property type="project" value="TreeGrafter"/>
</dbReference>
<sequence length="1810" mass="198244">MSQPPPRRHNDGNPFPGWANGSQIAPNPTLNDPPLPRYDDPASLLSMVPFAHYTPTARVTEHFSPHTVSYTPPTSAVSVYPQHAHAFQTLEQPQTAQDWQLRQAAEARILAALQTGASYGNMPYAASQSMNGASFQPQLTSSSPLPYAFLPQTPRSNRTATLPPTPSSAAPSSVPSPAPSAGEYFEQMLDHQLRLATPTPSSRASVAAPTPSRRAAQSPDPLNIRSEGPSPTKKARKSAHPSPTRQPSFEIHPPRLTEAQKGMYTSIAPSSISGPAHSTTSMRSTPATRNDDSEEEDIDWGQPKAEIDVDWQMGQEHAAKFEASSHRTVARTGDKDQRSLFQKVQSLLEDIFEESDGFSAAPSLEQVNSSHYFYGLSANGEHPLLSSECVDKLVKNFARLRKSNRSRQTRAETLSLDADLLGRLLRILERSMQDGQDLDPFPDNGRRTVIENASPVKGAKGRKGKKATSNGPEPSPELEVSEEEKNTGERTLATLSNAAAAALCCLVVLRTPGVPKELYSEDLLTKAITTVRSQMAGVLFPVIEGLAGDKIRSNYLAWIVTDEASAAAKGKSKKDTASFNNPFLSSIAHFTSAAVPHITGLINKHNVTFGEQLIINAVYLALGPVFVHEPARRGKAKAPGTATWALMKTLRTDALGCLRVIFAKYENQRQWILQEIIDGLGKSIDSGSTNTRYQLADGTSINILSALFLQLVQAFSFGVGPAIRKLRSRNIDIETGEPQNAEAVAEEESRMCLGVVEKVGGYMKFVVSVLVRKAIATKTSRGEKETDYSVVLSALVSDLITVIYRPEWPTAALFLSVLLKTLLEEPGKIKGAFEANAARGLALDYLGDIAAKIHSLEMEMNRKTVIPSFNDVLQDVNVDGLAKLFAAHQTVQSYLTAASREDGMLVTAGEMTRILWANDISKASQRATSLLERFAAEPDEAASAEKVKSIIESLHVAAHDVWSGEAGNVFDPGSNQLEEAIETSLALSRCNPLQEAFKQLLYELTKYMDSSVVSHRSKALRGLTQVVVADPEILADANVRVAIEDRLNDASTSVRDVAVDLIGKYVVQRSELAVQYFPLLAARVTDTGLLVRKRVVKMLRDMFSTTDDSKLGIDICCKLVVATQDEDDGIKDLGIKSLTDILYPSTGFVAADTAALLVEILHRFDGPTLSLENAIQGVHSACKKNGHSNYFGETIDALINRMVDATEDTEFDAGSHIRAIFLLSQDDPALIDTNKASVLLSYLRPPSNMEEQNTLDQILQIFVRSIPFLPKAASAFANELTTALRGMVQKPAGAPHTLRWTVACYCVVTKHLTKAYLAVSSLLRGCHDKLKAVKLDERNPQVMRQVSTMYYITALIVENIDFDAIARDDDQIARSIKAMMPRARPLAEHFFDIYLDFSSKVTNQQIPILCLSAVFRSNPQLILDTKAGDWMAKSFKSGSPDTKSKLLELIHDFLVSESKRRIVKGPVTKDIKDLIGANNEIHDSVVSTSLVQRTIDYVKEAAMSHTPSLQRQALNVLEFTVNQGLYHPVMLMPVLIPLEASEDQALADSALVLHSTLHLKHSTLLNVQHLDFVRASYDYLRGVSSEVSGERRGAAALGGWYGLLSDKRAWRLEFLRALTKAFDFDVEASEPIDPQFVLYVAENLCMLDYQQQEEPMLVVQALSHVVRDGASTANHIELAQVAAADSDSIAGKMAIISEKQQFPALHLANASLVVGIALLTKNLLLEVYGLTEDKCLRLERGKKTAYAEKAVARKEQYQKNLIPLDTSQYLPLAREGIETVGHYRLQQATILQLMRDDGALGWNDPSAMAL</sequence>
<gene>
    <name evidence="9" type="ORF">CC85DRAFT_288268</name>
</gene>
<evidence type="ECO:0000256" key="6">
    <source>
        <dbReference type="RuleBase" id="RU364107"/>
    </source>
</evidence>
<dbReference type="GO" id="GO:0061775">
    <property type="term" value="F:cohesin loader activity"/>
    <property type="evidence" value="ECO:0007669"/>
    <property type="project" value="InterPro"/>
</dbReference>
<reference evidence="9 10" key="1">
    <citation type="submission" date="2015-03" db="EMBL/GenBank/DDBJ databases">
        <title>Genomics and transcriptomics of the oil-accumulating basidiomycete yeast T. oleaginosus allow insights into substrate utilization and the diverse evolutionary trajectories of mating systems in fungi.</title>
        <authorList>
            <consortium name="DOE Joint Genome Institute"/>
            <person name="Kourist R."/>
            <person name="Kracht O."/>
            <person name="Bracharz F."/>
            <person name="Lipzen A."/>
            <person name="Nolan M."/>
            <person name="Ohm R."/>
            <person name="Grigoriev I."/>
            <person name="Sun S."/>
            <person name="Heitman J."/>
            <person name="Bruck T."/>
            <person name="Nowrousian M."/>
        </authorList>
    </citation>
    <scope>NUCLEOTIDE SEQUENCE [LARGE SCALE GENOMIC DNA]</scope>
    <source>
        <strain evidence="9 10">IBC0246</strain>
    </source>
</reference>
<dbReference type="OrthoDB" id="418242at2759"/>
<comment type="subcellular location">
    <subcellularLocation>
        <location evidence="1 6">Nucleus</location>
    </subcellularLocation>
</comment>
<protein>
    <recommendedName>
        <fullName evidence="6">Sister chromatid cohesion protein</fullName>
    </recommendedName>
</protein>
<dbReference type="GO" id="GO:0071169">
    <property type="term" value="P:establishment of protein localization to chromatin"/>
    <property type="evidence" value="ECO:0007669"/>
    <property type="project" value="TreeGrafter"/>
</dbReference>
<dbReference type="GO" id="GO:0010468">
    <property type="term" value="P:regulation of gene expression"/>
    <property type="evidence" value="ECO:0007669"/>
    <property type="project" value="InterPro"/>
</dbReference>
<keyword evidence="3 6" id="KW-0677">Repeat</keyword>
<feature type="compositionally biased region" description="Polar residues" evidence="7">
    <location>
        <begin position="267"/>
        <end position="288"/>
    </location>
</feature>
<evidence type="ECO:0000256" key="2">
    <source>
        <dbReference type="ARBA" id="ARBA00009252"/>
    </source>
</evidence>
<evidence type="ECO:0000256" key="3">
    <source>
        <dbReference type="ARBA" id="ARBA00022737"/>
    </source>
</evidence>
<feature type="region of interest" description="Disordered" evidence="7">
    <location>
        <begin position="1"/>
        <end position="39"/>
    </location>
</feature>
<feature type="region of interest" description="Disordered" evidence="7">
    <location>
        <begin position="267"/>
        <end position="302"/>
    </location>
</feature>
<dbReference type="GO" id="GO:1990414">
    <property type="term" value="P:replication-born double-strand break repair via sister chromatid exchange"/>
    <property type="evidence" value="ECO:0007669"/>
    <property type="project" value="TreeGrafter"/>
</dbReference>
<dbReference type="SUPFAM" id="SSF48371">
    <property type="entry name" value="ARM repeat"/>
    <property type="match status" value="1"/>
</dbReference>
<evidence type="ECO:0000259" key="8">
    <source>
        <dbReference type="Pfam" id="PF12830"/>
    </source>
</evidence>
<feature type="compositionally biased region" description="Polar residues" evidence="7">
    <location>
        <begin position="20"/>
        <end position="30"/>
    </location>
</feature>
<feature type="region of interest" description="Disordered" evidence="7">
    <location>
        <begin position="198"/>
        <end position="252"/>
    </location>
</feature>
<dbReference type="Pfam" id="PF12830">
    <property type="entry name" value="Nipped-B_C"/>
    <property type="match status" value="1"/>
</dbReference>
<dbReference type="STRING" id="879819.A0A0J0XF66"/>
<feature type="region of interest" description="Disordered" evidence="7">
    <location>
        <begin position="434"/>
        <end position="489"/>
    </location>
</feature>